<dbReference type="Pfam" id="PF00248">
    <property type="entry name" value="Aldo_ket_red"/>
    <property type="match status" value="1"/>
</dbReference>
<dbReference type="GO" id="GO:0016491">
    <property type="term" value="F:oxidoreductase activity"/>
    <property type="evidence" value="ECO:0007669"/>
    <property type="project" value="InterPro"/>
</dbReference>
<feature type="domain" description="NADP-dependent oxidoreductase" evidence="1">
    <location>
        <begin position="31"/>
        <end position="158"/>
    </location>
</feature>
<dbReference type="Gene3D" id="3.20.20.100">
    <property type="entry name" value="NADP-dependent oxidoreductase domain"/>
    <property type="match status" value="1"/>
</dbReference>
<protein>
    <recommendedName>
        <fullName evidence="1">NADP-dependent oxidoreductase domain-containing protein</fullName>
    </recommendedName>
</protein>
<evidence type="ECO:0000259" key="1">
    <source>
        <dbReference type="Pfam" id="PF00248"/>
    </source>
</evidence>
<dbReference type="InterPro" id="IPR036812">
    <property type="entry name" value="NAD(P)_OxRdtase_dom_sf"/>
</dbReference>
<sequence>MKMEFKKMNNMEVESWTRVCGFVSYSLSSDNFPSNMIKQILSFAKIPPAVNQVEMNPTWQQKKLNEFCKENGIVVTAYSALGAVGNRGWGHNRVMECDVLQDIANSKGKTLAQISLRWLYEQGVIIAIKSFNTKRMKQNLEIFDWSLTQEELNKIDRIPQRRHVYLGGSMSTGHNDILAKIDAELD</sequence>
<dbReference type="SUPFAM" id="SSF51430">
    <property type="entry name" value="NAD(P)-linked oxidoreductase"/>
    <property type="match status" value="1"/>
</dbReference>
<dbReference type="PRINTS" id="PR00069">
    <property type="entry name" value="ALDKETRDTASE"/>
</dbReference>
<evidence type="ECO:0000313" key="3">
    <source>
        <dbReference type="Proteomes" id="UP000326396"/>
    </source>
</evidence>
<name>A0A5N6LML2_9ASTR</name>
<dbReference type="PANTHER" id="PTHR11732">
    <property type="entry name" value="ALDO/KETO REDUCTASE"/>
    <property type="match status" value="1"/>
</dbReference>
<dbReference type="InterPro" id="IPR020471">
    <property type="entry name" value="AKR"/>
</dbReference>
<comment type="caution">
    <text evidence="2">The sequence shown here is derived from an EMBL/GenBank/DDBJ whole genome shotgun (WGS) entry which is preliminary data.</text>
</comment>
<accession>A0A5N6LML2</accession>
<gene>
    <name evidence="2" type="ORF">E3N88_40396</name>
</gene>
<dbReference type="EMBL" id="SZYD01000019">
    <property type="protein sequence ID" value="KAD2393419.1"/>
    <property type="molecule type" value="Genomic_DNA"/>
</dbReference>
<dbReference type="InterPro" id="IPR023210">
    <property type="entry name" value="NADP_OxRdtase_dom"/>
</dbReference>
<organism evidence="2 3">
    <name type="scientific">Mikania micrantha</name>
    <name type="common">bitter vine</name>
    <dbReference type="NCBI Taxonomy" id="192012"/>
    <lineage>
        <taxon>Eukaryota</taxon>
        <taxon>Viridiplantae</taxon>
        <taxon>Streptophyta</taxon>
        <taxon>Embryophyta</taxon>
        <taxon>Tracheophyta</taxon>
        <taxon>Spermatophyta</taxon>
        <taxon>Magnoliopsida</taxon>
        <taxon>eudicotyledons</taxon>
        <taxon>Gunneridae</taxon>
        <taxon>Pentapetalae</taxon>
        <taxon>asterids</taxon>
        <taxon>campanulids</taxon>
        <taxon>Asterales</taxon>
        <taxon>Asteraceae</taxon>
        <taxon>Asteroideae</taxon>
        <taxon>Heliantheae alliance</taxon>
        <taxon>Eupatorieae</taxon>
        <taxon>Mikania</taxon>
    </lineage>
</organism>
<dbReference type="Proteomes" id="UP000326396">
    <property type="component" value="Linkage Group LG9"/>
</dbReference>
<reference evidence="2 3" key="1">
    <citation type="submission" date="2019-05" db="EMBL/GenBank/DDBJ databases">
        <title>Mikania micrantha, genome provides insights into the molecular mechanism of rapid growth.</title>
        <authorList>
            <person name="Liu B."/>
        </authorList>
    </citation>
    <scope>NUCLEOTIDE SEQUENCE [LARGE SCALE GENOMIC DNA]</scope>
    <source>
        <strain evidence="2">NLD-2019</strain>
        <tissue evidence="2">Leaf</tissue>
    </source>
</reference>
<dbReference type="OrthoDB" id="416253at2759"/>
<evidence type="ECO:0000313" key="2">
    <source>
        <dbReference type="EMBL" id="KAD2393419.1"/>
    </source>
</evidence>
<keyword evidence="3" id="KW-1185">Reference proteome</keyword>
<proteinExistence type="predicted"/>
<dbReference type="AlphaFoldDB" id="A0A5N6LML2"/>